<dbReference type="FunFam" id="3.90.1180.10:FF:000001">
    <property type="entry name" value="50S ribosomal protein L13"/>
    <property type="match status" value="1"/>
</dbReference>
<organism evidence="9 10">
    <name type="scientific">Chryseobacterium taklimakanense</name>
    <dbReference type="NCBI Taxonomy" id="536441"/>
    <lineage>
        <taxon>Bacteria</taxon>
        <taxon>Pseudomonadati</taxon>
        <taxon>Bacteroidota</taxon>
        <taxon>Flavobacteriia</taxon>
        <taxon>Flavobacteriales</taxon>
        <taxon>Weeksellaceae</taxon>
        <taxon>Chryseobacterium group</taxon>
        <taxon>Chryseobacterium</taxon>
    </lineage>
</organism>
<dbReference type="KEGG" id="ctak:4412677_01332"/>
<evidence type="ECO:0000256" key="4">
    <source>
        <dbReference type="ARBA" id="ARBA00023274"/>
    </source>
</evidence>
<evidence type="ECO:0000256" key="8">
    <source>
        <dbReference type="RuleBase" id="RU003878"/>
    </source>
</evidence>
<dbReference type="InterPro" id="IPR005823">
    <property type="entry name" value="Ribosomal_uL13_bac-type"/>
</dbReference>
<proteinExistence type="inferred from homology"/>
<gene>
    <name evidence="6 8 9" type="primary">rplM</name>
    <name evidence="9" type="ORF">SAMEA4412677_01332</name>
</gene>
<dbReference type="HAMAP" id="MF_01366">
    <property type="entry name" value="Ribosomal_uL13"/>
    <property type="match status" value="1"/>
</dbReference>
<comment type="function">
    <text evidence="6 8">This protein is one of the early assembly proteins of the 50S ribosomal subunit, although it is not seen to bind rRNA by itself. It is important during the early stages of 50S assembly.</text>
</comment>
<evidence type="ECO:0000256" key="5">
    <source>
        <dbReference type="ARBA" id="ARBA00035201"/>
    </source>
</evidence>
<comment type="similarity">
    <text evidence="1 6 7">Belongs to the universal ribosomal protein uL13 family.</text>
</comment>
<evidence type="ECO:0000313" key="9">
    <source>
        <dbReference type="EMBL" id="SNV43897.1"/>
    </source>
</evidence>
<evidence type="ECO:0000256" key="3">
    <source>
        <dbReference type="ARBA" id="ARBA00022980"/>
    </source>
</evidence>
<dbReference type="GO" id="GO:0003735">
    <property type="term" value="F:structural constituent of ribosome"/>
    <property type="evidence" value="ECO:0007669"/>
    <property type="project" value="InterPro"/>
</dbReference>
<dbReference type="PANTHER" id="PTHR11545:SF2">
    <property type="entry name" value="LARGE RIBOSOMAL SUBUNIT PROTEIN UL13M"/>
    <property type="match status" value="1"/>
</dbReference>
<dbReference type="GO" id="GO:0003729">
    <property type="term" value="F:mRNA binding"/>
    <property type="evidence" value="ECO:0007669"/>
    <property type="project" value="UniProtKB-ARBA"/>
</dbReference>
<dbReference type="InterPro" id="IPR023563">
    <property type="entry name" value="Ribosomal_uL13_CS"/>
</dbReference>
<evidence type="ECO:0000256" key="7">
    <source>
        <dbReference type="RuleBase" id="RU003877"/>
    </source>
</evidence>
<keyword evidence="3 6" id="KW-0689">Ribosomal protein</keyword>
<dbReference type="PANTHER" id="PTHR11545">
    <property type="entry name" value="RIBOSOMAL PROTEIN L13"/>
    <property type="match status" value="1"/>
</dbReference>
<dbReference type="Gene3D" id="3.90.1180.10">
    <property type="entry name" value="Ribosomal protein L13"/>
    <property type="match status" value="1"/>
</dbReference>
<dbReference type="CDD" id="cd00392">
    <property type="entry name" value="Ribosomal_L13"/>
    <property type="match status" value="1"/>
</dbReference>
<dbReference type="GO" id="GO:0006412">
    <property type="term" value="P:translation"/>
    <property type="evidence" value="ECO:0007669"/>
    <property type="project" value="UniProtKB-UniRule"/>
</dbReference>
<reference evidence="9 10" key="1">
    <citation type="submission" date="2017-06" db="EMBL/GenBank/DDBJ databases">
        <authorList>
            <consortium name="Pathogen Informatics"/>
        </authorList>
    </citation>
    <scope>NUCLEOTIDE SEQUENCE [LARGE SCALE GENOMIC DNA]</scope>
    <source>
        <strain evidence="9 10">NCTC13490</strain>
    </source>
</reference>
<dbReference type="Proteomes" id="UP000215196">
    <property type="component" value="Chromosome 1"/>
</dbReference>
<dbReference type="PIRSF" id="PIRSF002181">
    <property type="entry name" value="Ribosomal_L13"/>
    <property type="match status" value="1"/>
</dbReference>
<keyword evidence="10" id="KW-1185">Reference proteome</keyword>
<evidence type="ECO:0000256" key="6">
    <source>
        <dbReference type="HAMAP-Rule" id="MF_01366"/>
    </source>
</evidence>
<dbReference type="AlphaFoldDB" id="A0A239XB52"/>
<dbReference type="GO" id="GO:0017148">
    <property type="term" value="P:negative regulation of translation"/>
    <property type="evidence" value="ECO:0007669"/>
    <property type="project" value="TreeGrafter"/>
</dbReference>
<dbReference type="EMBL" id="LT906465">
    <property type="protein sequence ID" value="SNV43897.1"/>
    <property type="molecule type" value="Genomic_DNA"/>
</dbReference>
<evidence type="ECO:0000313" key="10">
    <source>
        <dbReference type="Proteomes" id="UP000215196"/>
    </source>
</evidence>
<dbReference type="InterPro" id="IPR005822">
    <property type="entry name" value="Ribosomal_uL13"/>
</dbReference>
<keyword evidence="4 6" id="KW-0687">Ribonucleoprotein</keyword>
<evidence type="ECO:0000256" key="2">
    <source>
        <dbReference type="ARBA" id="ARBA00011838"/>
    </source>
</evidence>
<dbReference type="GO" id="GO:0022625">
    <property type="term" value="C:cytosolic large ribosomal subunit"/>
    <property type="evidence" value="ECO:0007669"/>
    <property type="project" value="TreeGrafter"/>
</dbReference>
<accession>A0A239XB52</accession>
<name>A0A239XB52_9FLAO</name>
<protein>
    <recommendedName>
        <fullName evidence="5 6">Large ribosomal subunit protein uL13</fullName>
    </recommendedName>
</protein>
<evidence type="ECO:0000256" key="1">
    <source>
        <dbReference type="ARBA" id="ARBA00006227"/>
    </source>
</evidence>
<sequence length="167" mass="18655">MHTLIGKIMFNRKRKSVNTLSYKTVSANKATANKEWVVVDAEGQPLGRLASTVAKILRGKHKTNFTPHVDCGDNVIVLNAGKITLSGNKWADKTYIWHTGYPGGQKSQTAEELLKKDPMKVLEKSVKGMLPKNRLGAAILKNLYLYEGTEHKHEAQQPKTINVNEFK</sequence>
<dbReference type="Pfam" id="PF00572">
    <property type="entry name" value="Ribosomal_L13"/>
    <property type="match status" value="1"/>
</dbReference>
<dbReference type="InterPro" id="IPR036899">
    <property type="entry name" value="Ribosomal_uL13_sf"/>
</dbReference>
<comment type="subunit">
    <text evidence="2 6">Part of the 50S ribosomal subunit.</text>
</comment>
<dbReference type="PROSITE" id="PS00783">
    <property type="entry name" value="RIBOSOMAL_L13"/>
    <property type="match status" value="1"/>
</dbReference>
<dbReference type="SUPFAM" id="SSF52161">
    <property type="entry name" value="Ribosomal protein L13"/>
    <property type="match status" value="1"/>
</dbReference>
<dbReference type="NCBIfam" id="TIGR01066">
    <property type="entry name" value="rplM_bact"/>
    <property type="match status" value="1"/>
</dbReference>